<proteinExistence type="inferred from homology"/>
<keyword evidence="9 10" id="KW-0368">Histidine biosynthesis</keyword>
<evidence type="ECO:0000256" key="4">
    <source>
        <dbReference type="ARBA" id="ARBA00022490"/>
    </source>
</evidence>
<evidence type="ECO:0000256" key="9">
    <source>
        <dbReference type="ARBA" id="ARBA00023102"/>
    </source>
</evidence>
<dbReference type="PANTHER" id="PTHR42945">
    <property type="entry name" value="HISTIDINE BIOSYNTHESIS BIFUNCTIONAL PROTEIN"/>
    <property type="match status" value="1"/>
</dbReference>
<sequence>MNKTLKRVTEVIKSRKGGDKNESYVASLFHKGDDAILKKIAEEATEIILAAKDIRIGASSLSGDLKQKLVNETTDFWFHSMVLLVHHGLSPDAVLTELERREGLSGLTEKAQRKSSDG</sequence>
<dbReference type="RefSeq" id="WP_106183114.1">
    <property type="nucleotide sequence ID" value="NZ_MUHY01000004.1"/>
</dbReference>
<evidence type="ECO:0000256" key="2">
    <source>
        <dbReference type="ARBA" id="ARBA00004496"/>
    </source>
</evidence>
<protein>
    <recommendedName>
        <fullName evidence="10">Phosphoribosyl-ATP pyrophosphatase</fullName>
        <shortName evidence="10">PRA-PH</shortName>
        <ecNumber evidence="10">3.6.1.31</ecNumber>
    </recommendedName>
</protein>
<evidence type="ECO:0000256" key="8">
    <source>
        <dbReference type="ARBA" id="ARBA00022840"/>
    </source>
</evidence>
<dbReference type="HAMAP" id="MF_01020">
    <property type="entry name" value="HisE"/>
    <property type="match status" value="1"/>
</dbReference>
<keyword evidence="12" id="KW-1185">Reference proteome</keyword>
<keyword evidence="6 10" id="KW-0547">Nucleotide-binding</keyword>
<evidence type="ECO:0000256" key="7">
    <source>
        <dbReference type="ARBA" id="ARBA00022801"/>
    </source>
</evidence>
<evidence type="ECO:0000256" key="10">
    <source>
        <dbReference type="HAMAP-Rule" id="MF_01020"/>
    </source>
</evidence>
<dbReference type="Gene3D" id="1.10.287.1080">
    <property type="entry name" value="MazG-like"/>
    <property type="match status" value="1"/>
</dbReference>
<accession>A0ABX5FCU8</accession>
<keyword evidence="8 10" id="KW-0067">ATP-binding</keyword>
<dbReference type="PANTHER" id="PTHR42945:SF9">
    <property type="entry name" value="HISTIDINE BIOSYNTHESIS BIFUNCTIONAL PROTEIN HISIE"/>
    <property type="match status" value="1"/>
</dbReference>
<dbReference type="NCBIfam" id="TIGR03188">
    <property type="entry name" value="histidine_hisI"/>
    <property type="match status" value="1"/>
</dbReference>
<keyword evidence="7 10" id="KW-0378">Hydrolase</keyword>
<comment type="catalytic activity">
    <reaction evidence="1 10">
        <text>1-(5-phospho-beta-D-ribosyl)-ATP + H2O = 1-(5-phospho-beta-D-ribosyl)-5'-AMP + diphosphate + H(+)</text>
        <dbReference type="Rhea" id="RHEA:22828"/>
        <dbReference type="ChEBI" id="CHEBI:15377"/>
        <dbReference type="ChEBI" id="CHEBI:15378"/>
        <dbReference type="ChEBI" id="CHEBI:33019"/>
        <dbReference type="ChEBI" id="CHEBI:59457"/>
        <dbReference type="ChEBI" id="CHEBI:73183"/>
        <dbReference type="EC" id="3.6.1.31"/>
    </reaction>
</comment>
<dbReference type="Pfam" id="PF01503">
    <property type="entry name" value="PRA-PH"/>
    <property type="match status" value="1"/>
</dbReference>
<name>A0ABX5FCU8_9BURK</name>
<evidence type="ECO:0000313" key="12">
    <source>
        <dbReference type="Proteomes" id="UP000242660"/>
    </source>
</evidence>
<dbReference type="EC" id="3.6.1.31" evidence="10"/>
<reference evidence="11 12" key="1">
    <citation type="journal article" date="2017" name="Front. Microbiol.">
        <title>Genome of Ca. Pandoraea novymonadis, an Endosymbiotic Bacterium of the Trypanosomatid Novymonas esmeraldas.</title>
        <authorList>
            <person name="Kostygov A.Y."/>
            <person name="Butenko A."/>
            <person name="Nenarokova A."/>
            <person name="Tashyreva D."/>
            <person name="Flegontov P."/>
            <person name="Lukes J."/>
            <person name="Yurchenko V."/>
        </authorList>
    </citation>
    <scope>NUCLEOTIDE SEQUENCE [LARGE SCALE GENOMIC DNA]</scope>
    <source>
        <strain evidence="11 12">E262</strain>
    </source>
</reference>
<dbReference type="Proteomes" id="UP000242660">
    <property type="component" value="Unassembled WGS sequence"/>
</dbReference>
<comment type="caution">
    <text evidence="11">The sequence shown here is derived from an EMBL/GenBank/DDBJ whole genome shotgun (WGS) entry which is preliminary data.</text>
</comment>
<dbReference type="EMBL" id="MUHY01000004">
    <property type="protein sequence ID" value="PSB91585.1"/>
    <property type="molecule type" value="Genomic_DNA"/>
</dbReference>
<keyword evidence="5 10" id="KW-0028">Amino-acid biosynthesis</keyword>
<evidence type="ECO:0000256" key="1">
    <source>
        <dbReference type="ARBA" id="ARBA00001460"/>
    </source>
</evidence>
<comment type="subcellular location">
    <subcellularLocation>
        <location evidence="2 10">Cytoplasm</location>
    </subcellularLocation>
</comment>
<dbReference type="NCBIfam" id="NF001611">
    <property type="entry name" value="PRK00400.1-3"/>
    <property type="match status" value="1"/>
</dbReference>
<organism evidence="11 12">
    <name type="scientific">Candidatus Pandoraea novymonadis</name>
    <dbReference type="NCBI Taxonomy" id="1808959"/>
    <lineage>
        <taxon>Bacteria</taxon>
        <taxon>Pseudomonadati</taxon>
        <taxon>Pseudomonadota</taxon>
        <taxon>Betaproteobacteria</taxon>
        <taxon>Burkholderiales</taxon>
        <taxon>Burkholderiaceae</taxon>
        <taxon>Pandoraea</taxon>
    </lineage>
</organism>
<keyword evidence="4 10" id="KW-0963">Cytoplasm</keyword>
<dbReference type="SUPFAM" id="SSF101386">
    <property type="entry name" value="all-alpha NTP pyrophosphatases"/>
    <property type="match status" value="1"/>
</dbReference>
<evidence type="ECO:0000256" key="5">
    <source>
        <dbReference type="ARBA" id="ARBA00022605"/>
    </source>
</evidence>
<dbReference type="CDD" id="cd11534">
    <property type="entry name" value="NTP-PPase_HisIE_like"/>
    <property type="match status" value="1"/>
</dbReference>
<gene>
    <name evidence="10 11" type="primary">hisE</name>
    <name evidence="11" type="ORF">BZL35_00982</name>
</gene>
<dbReference type="InterPro" id="IPR008179">
    <property type="entry name" value="HisE"/>
</dbReference>
<dbReference type="InterPro" id="IPR021130">
    <property type="entry name" value="PRib-ATP_PPHydrolase-like"/>
</dbReference>
<evidence type="ECO:0000313" key="11">
    <source>
        <dbReference type="EMBL" id="PSB91585.1"/>
    </source>
</evidence>
<comment type="pathway">
    <text evidence="3 10">Amino-acid biosynthesis; L-histidine biosynthesis; L-histidine from 5-phospho-alpha-D-ribose 1-diphosphate: step 2/9.</text>
</comment>
<comment type="similarity">
    <text evidence="10">Belongs to the PRA-PH family.</text>
</comment>
<evidence type="ECO:0000256" key="3">
    <source>
        <dbReference type="ARBA" id="ARBA00005204"/>
    </source>
</evidence>
<evidence type="ECO:0000256" key="6">
    <source>
        <dbReference type="ARBA" id="ARBA00022741"/>
    </source>
</evidence>